<dbReference type="Pfam" id="PF00026">
    <property type="entry name" value="Asp"/>
    <property type="match status" value="1"/>
</dbReference>
<protein>
    <submittedName>
        <fullName evidence="13">Aspartic proteinase A1</fullName>
    </submittedName>
</protein>
<keyword evidence="8" id="KW-0865">Zymogen</keyword>
<evidence type="ECO:0000259" key="12">
    <source>
        <dbReference type="PROSITE" id="PS51767"/>
    </source>
</evidence>
<keyword evidence="4" id="KW-0645">Protease</keyword>
<feature type="domain" description="Peptidase A1" evidence="12">
    <location>
        <begin position="261"/>
        <end position="341"/>
    </location>
</feature>
<dbReference type="InterPro" id="IPR021109">
    <property type="entry name" value="Peptidase_aspartic_dom_sf"/>
</dbReference>
<dbReference type="PANTHER" id="PTHR47966:SF28">
    <property type="entry name" value="OS01G0290000 PROTEIN"/>
    <property type="match status" value="1"/>
</dbReference>
<evidence type="ECO:0000256" key="2">
    <source>
        <dbReference type="ARBA" id="ARBA00007447"/>
    </source>
</evidence>
<dbReference type="SUPFAM" id="SSF50630">
    <property type="entry name" value="Acid proteases"/>
    <property type="match status" value="1"/>
</dbReference>
<dbReference type="Gene3D" id="1.10.225.10">
    <property type="entry name" value="Saposin-like"/>
    <property type="match status" value="1"/>
</dbReference>
<comment type="similarity">
    <text evidence="2">Belongs to the peptidase A1 family.</text>
</comment>
<dbReference type="OrthoDB" id="771136at2759"/>
<dbReference type="GO" id="GO:0004190">
    <property type="term" value="F:aspartic-type endopeptidase activity"/>
    <property type="evidence" value="ECO:0007669"/>
    <property type="project" value="UniProtKB-KW"/>
</dbReference>
<evidence type="ECO:0000313" key="13">
    <source>
        <dbReference type="EMBL" id="GFZ09512.1"/>
    </source>
</evidence>
<evidence type="ECO:0000256" key="8">
    <source>
        <dbReference type="ARBA" id="ARBA00023145"/>
    </source>
</evidence>
<evidence type="ECO:0000313" key="14">
    <source>
        <dbReference type="Proteomes" id="UP000585474"/>
    </source>
</evidence>
<keyword evidence="3" id="KW-0926">Vacuole</keyword>
<dbReference type="PROSITE" id="PS51767">
    <property type="entry name" value="PEPTIDASE_A1"/>
    <property type="match status" value="1"/>
</dbReference>
<dbReference type="InterPro" id="IPR011001">
    <property type="entry name" value="Saposin-like"/>
</dbReference>
<dbReference type="InterPro" id="IPR008138">
    <property type="entry name" value="SapB_2"/>
</dbReference>
<keyword evidence="9" id="KW-1015">Disulfide bond</keyword>
<proteinExistence type="inferred from homology"/>
<dbReference type="FunFam" id="1.10.225.10:FF:000001">
    <property type="entry name" value="Aspartic proteinase A1"/>
    <property type="match status" value="1"/>
</dbReference>
<keyword evidence="5" id="KW-0732">Signal</keyword>
<comment type="subcellular location">
    <subcellularLocation>
        <location evidence="1">Vacuole</location>
    </subcellularLocation>
</comment>
<dbReference type="GO" id="GO:0016020">
    <property type="term" value="C:membrane"/>
    <property type="evidence" value="ECO:0007669"/>
    <property type="project" value="GOC"/>
</dbReference>
<dbReference type="GO" id="GO:0006665">
    <property type="term" value="P:sphingolipid metabolic process"/>
    <property type="evidence" value="ECO:0007669"/>
    <property type="project" value="InterPro"/>
</dbReference>
<evidence type="ECO:0000256" key="4">
    <source>
        <dbReference type="ARBA" id="ARBA00022670"/>
    </source>
</evidence>
<comment type="caution">
    <text evidence="13">The sequence shown here is derived from an EMBL/GenBank/DDBJ whole genome shotgun (WGS) entry which is preliminary data.</text>
</comment>
<accession>A0A7J0GFL0</accession>
<evidence type="ECO:0000259" key="11">
    <source>
        <dbReference type="PROSITE" id="PS50015"/>
    </source>
</evidence>
<dbReference type="InterPro" id="IPR001461">
    <property type="entry name" value="Aspartic_peptidase_A1"/>
</dbReference>
<evidence type="ECO:0000256" key="5">
    <source>
        <dbReference type="ARBA" id="ARBA00022729"/>
    </source>
</evidence>
<gene>
    <name evidence="13" type="ORF">Acr_21g0001110</name>
</gene>
<keyword evidence="6" id="KW-0064">Aspartyl protease</keyword>
<sequence>MRRVTGLGEDEPEWSDVHRECLESECRMDGDCLGVALYSGGRRRRLAHPGACGGLLICGGDPSAMHVEEPSPRACSLGGDEVPLEEGFLHGVGTLKDCSWGEIMWRGVLGSLEESPLSQSLGSWLELEARYTMDLAVVTQVNHAIGAEGVVSMECKEIVSEYGEQIWDLLVSGVQPDKICSQLGLCTLIRDQSVSSNIKQVVEEENKEDVGLGDDLFCAACQMLVVWVQNQLKQKNTKDQVFDYVNQLCESLPSPMGESAIDCNSMSKMPTVTFRIGNKDFSLTPEQYVLKTGEGLTTVCISGFMALDVPPPRGPLWILGDIFMGVYHTVFDYGSMQLGFAVSA</sequence>
<keyword evidence="7" id="KW-0378">Hydrolase</keyword>
<dbReference type="Gene3D" id="2.40.70.10">
    <property type="entry name" value="Acid Proteases"/>
    <property type="match status" value="1"/>
</dbReference>
<evidence type="ECO:0000256" key="10">
    <source>
        <dbReference type="ARBA" id="ARBA00023180"/>
    </source>
</evidence>
<evidence type="ECO:0000256" key="7">
    <source>
        <dbReference type="ARBA" id="ARBA00022801"/>
    </source>
</evidence>
<dbReference type="Pfam" id="PF03489">
    <property type="entry name" value="SapB_2"/>
    <property type="match status" value="1"/>
</dbReference>
<dbReference type="PROSITE" id="PS50015">
    <property type="entry name" value="SAP_B"/>
    <property type="match status" value="2"/>
</dbReference>
<dbReference type="InterPro" id="IPR008139">
    <property type="entry name" value="SaposinB_dom"/>
</dbReference>
<evidence type="ECO:0000256" key="1">
    <source>
        <dbReference type="ARBA" id="ARBA00004116"/>
    </source>
</evidence>
<dbReference type="GO" id="GO:0005764">
    <property type="term" value="C:lysosome"/>
    <property type="evidence" value="ECO:0007669"/>
    <property type="project" value="InterPro"/>
</dbReference>
<dbReference type="AlphaFoldDB" id="A0A7J0GFL0"/>
<dbReference type="SUPFAM" id="SSF47862">
    <property type="entry name" value="Saposin"/>
    <property type="match status" value="1"/>
</dbReference>
<dbReference type="Proteomes" id="UP000585474">
    <property type="component" value="Unassembled WGS sequence"/>
</dbReference>
<evidence type="ECO:0000256" key="3">
    <source>
        <dbReference type="ARBA" id="ARBA00022554"/>
    </source>
</evidence>
<dbReference type="EMBL" id="BJWL01000021">
    <property type="protein sequence ID" value="GFZ09512.1"/>
    <property type="molecule type" value="Genomic_DNA"/>
</dbReference>
<keyword evidence="10" id="KW-0325">Glycoprotein</keyword>
<keyword evidence="14" id="KW-1185">Reference proteome</keyword>
<dbReference type="PRINTS" id="PR01797">
    <property type="entry name" value="SAPOSIN"/>
</dbReference>
<reference evidence="13 14" key="1">
    <citation type="submission" date="2019-07" db="EMBL/GenBank/DDBJ databases">
        <title>De Novo Assembly of kiwifruit Actinidia rufa.</title>
        <authorList>
            <person name="Sugita-Konishi S."/>
            <person name="Sato K."/>
            <person name="Mori E."/>
            <person name="Abe Y."/>
            <person name="Kisaki G."/>
            <person name="Hamano K."/>
            <person name="Suezawa K."/>
            <person name="Otani M."/>
            <person name="Fukuda T."/>
            <person name="Manabe T."/>
            <person name="Gomi K."/>
            <person name="Tabuchi M."/>
            <person name="Akimitsu K."/>
            <person name="Kataoka I."/>
        </authorList>
    </citation>
    <scope>NUCLEOTIDE SEQUENCE [LARGE SCALE GENOMIC DNA]</scope>
    <source>
        <strain evidence="14">cv. Fuchu</strain>
    </source>
</reference>
<dbReference type="GO" id="GO:0006508">
    <property type="term" value="P:proteolysis"/>
    <property type="evidence" value="ECO:0007669"/>
    <property type="project" value="UniProtKB-KW"/>
</dbReference>
<evidence type="ECO:0000256" key="9">
    <source>
        <dbReference type="ARBA" id="ARBA00023157"/>
    </source>
</evidence>
<dbReference type="InterPro" id="IPR008373">
    <property type="entry name" value="Saposin"/>
</dbReference>
<evidence type="ECO:0000256" key="6">
    <source>
        <dbReference type="ARBA" id="ARBA00022750"/>
    </source>
</evidence>
<feature type="domain" description="Saposin B-type" evidence="11">
    <location>
        <begin position="214"/>
        <end position="255"/>
    </location>
</feature>
<dbReference type="FunFam" id="2.40.70.10:FF:000044">
    <property type="entry name" value="Lysosomal aspartic protease"/>
    <property type="match status" value="1"/>
</dbReference>
<dbReference type="PANTHER" id="PTHR47966">
    <property type="entry name" value="BETA-SITE APP-CLEAVING ENZYME, ISOFORM A-RELATED"/>
    <property type="match status" value="1"/>
</dbReference>
<dbReference type="InterPro" id="IPR033121">
    <property type="entry name" value="PEPTIDASE_A1"/>
</dbReference>
<organism evidence="13 14">
    <name type="scientific">Actinidia rufa</name>
    <dbReference type="NCBI Taxonomy" id="165716"/>
    <lineage>
        <taxon>Eukaryota</taxon>
        <taxon>Viridiplantae</taxon>
        <taxon>Streptophyta</taxon>
        <taxon>Embryophyta</taxon>
        <taxon>Tracheophyta</taxon>
        <taxon>Spermatophyta</taxon>
        <taxon>Magnoliopsida</taxon>
        <taxon>eudicotyledons</taxon>
        <taxon>Gunneridae</taxon>
        <taxon>Pentapetalae</taxon>
        <taxon>asterids</taxon>
        <taxon>Ericales</taxon>
        <taxon>Actinidiaceae</taxon>
        <taxon>Actinidia</taxon>
    </lineage>
</organism>
<feature type="domain" description="Saposin B-type" evidence="11">
    <location>
        <begin position="150"/>
        <end position="190"/>
    </location>
</feature>
<name>A0A7J0GFL0_9ERIC</name>